<proteinExistence type="predicted"/>
<evidence type="ECO:0000256" key="1">
    <source>
        <dbReference type="SAM" id="MobiDB-lite"/>
    </source>
</evidence>
<reference evidence="2" key="1">
    <citation type="submission" date="2018-05" db="EMBL/GenBank/DDBJ databases">
        <authorList>
            <person name="Lanie J.A."/>
            <person name="Ng W.-L."/>
            <person name="Kazmierczak K.M."/>
            <person name="Andrzejewski T.M."/>
            <person name="Davidsen T.M."/>
            <person name="Wayne K.J."/>
            <person name="Tettelin H."/>
            <person name="Glass J.I."/>
            <person name="Rusch D."/>
            <person name="Podicherti R."/>
            <person name="Tsui H.-C.T."/>
            <person name="Winkler M.E."/>
        </authorList>
    </citation>
    <scope>NUCLEOTIDE SEQUENCE</scope>
</reference>
<dbReference type="EMBL" id="UINC01114403">
    <property type="protein sequence ID" value="SVC84685.1"/>
    <property type="molecule type" value="Genomic_DNA"/>
</dbReference>
<protein>
    <submittedName>
        <fullName evidence="2">Uncharacterized protein</fullName>
    </submittedName>
</protein>
<accession>A0A382QIH4</accession>
<organism evidence="2">
    <name type="scientific">marine metagenome</name>
    <dbReference type="NCBI Taxonomy" id="408172"/>
    <lineage>
        <taxon>unclassified sequences</taxon>
        <taxon>metagenomes</taxon>
        <taxon>ecological metagenomes</taxon>
    </lineage>
</organism>
<sequence>MRPAAAAERRGNTGESEGQEPMNEPLDGCYYRKPGAIPRLAEEAYLER</sequence>
<gene>
    <name evidence="2" type="ORF">METZ01_LOCUS337539</name>
</gene>
<name>A0A382QIH4_9ZZZZ</name>
<dbReference type="AlphaFoldDB" id="A0A382QIH4"/>
<feature type="region of interest" description="Disordered" evidence="1">
    <location>
        <begin position="1"/>
        <end position="29"/>
    </location>
</feature>
<evidence type="ECO:0000313" key="2">
    <source>
        <dbReference type="EMBL" id="SVC84685.1"/>
    </source>
</evidence>